<gene>
    <name evidence="1" type="ORF">g.10125</name>
</gene>
<sequence length="189" mass="21756">MDTVSIFDALDESLEFSDEDEDDDFHDTEDVVEDNNLLVVENDIKVNESVENSIVTEENAFEINNEECSTSKGKKRTLNPSLWKRNVAKELRVKGQECVILRKKIVKKRVTGPPCKCNLKCFNNVTDKQRLILLNIFNGNKEMQDTFLSGLIEIKEIIRRRPITNEKPIRSVACSYKVRLDGFNEIKVC</sequence>
<organism evidence="1">
    <name type="scientific">Sipha flava</name>
    <name type="common">yellow sugarcane aphid</name>
    <dbReference type="NCBI Taxonomy" id="143950"/>
    <lineage>
        <taxon>Eukaryota</taxon>
        <taxon>Metazoa</taxon>
        <taxon>Ecdysozoa</taxon>
        <taxon>Arthropoda</taxon>
        <taxon>Hexapoda</taxon>
        <taxon>Insecta</taxon>
        <taxon>Pterygota</taxon>
        <taxon>Neoptera</taxon>
        <taxon>Paraneoptera</taxon>
        <taxon>Hemiptera</taxon>
        <taxon>Sternorrhyncha</taxon>
        <taxon>Aphidomorpha</taxon>
        <taxon>Aphidoidea</taxon>
        <taxon>Aphididae</taxon>
        <taxon>Sipha</taxon>
    </lineage>
</organism>
<proteinExistence type="predicted"/>
<dbReference type="EMBL" id="GGMS01014860">
    <property type="protein sequence ID" value="MBY84063.1"/>
    <property type="molecule type" value="Transcribed_RNA"/>
</dbReference>
<name>A0A2S2R2A4_9HEMI</name>
<evidence type="ECO:0000313" key="1">
    <source>
        <dbReference type="EMBL" id="MBY84063.1"/>
    </source>
</evidence>
<protein>
    <submittedName>
        <fullName evidence="1">Uncharacterized protein</fullName>
    </submittedName>
</protein>
<accession>A0A2S2R2A4</accession>
<dbReference type="AlphaFoldDB" id="A0A2S2R2A4"/>
<reference evidence="1" key="1">
    <citation type="submission" date="2018-04" db="EMBL/GenBank/DDBJ databases">
        <title>Transcriptome assembly of Sipha flava.</title>
        <authorList>
            <person name="Scully E.D."/>
            <person name="Geib S.M."/>
            <person name="Palmer N.A."/>
            <person name="Koch K."/>
            <person name="Bradshaw J."/>
            <person name="Heng-Moss T."/>
            <person name="Sarath G."/>
        </authorList>
    </citation>
    <scope>NUCLEOTIDE SEQUENCE</scope>
</reference>